<dbReference type="InterPro" id="IPR015424">
    <property type="entry name" value="PyrdxlP-dep_Trfase"/>
</dbReference>
<feature type="domain" description="Aminotransferase class I/classII large" evidence="9">
    <location>
        <begin position="43"/>
        <end position="383"/>
    </location>
</feature>
<sequence>MRRVAKRISETPAKSFGMYERAARAEAAGLQPVRMEFGRPFADTPEHIKQAAIDAIRAGHVHYSDPAGLPELREAAAAKLRERNRLPGVTADDILVTNGMSHAAFITFMALLDPDDEVILLSPYYPQHLGKIELTGGKPVVVDLDAANGYRIDNAAIAAAITPRTRAILLVNPANPTGRVYTEAELRGLADLAIAHDLVVVSDEIYEDVIFDGLPHVSIGALEGMADRTVSMYAFTKSHAMDGWRIGYLAAPKWLLPALMKVSTNDITHVNTFIQYGAKAAIEGPQEVLDHLLAEDREKRDFTVASLNQMPGVRCASPQATTFAFPDVSALGIPSQELAEMILDKAGVAVEAGRFHGEAGEGHLRISFGSVSMPELENAMQRLARFFNAL</sequence>
<evidence type="ECO:0000256" key="7">
    <source>
        <dbReference type="ARBA" id="ARBA00022898"/>
    </source>
</evidence>
<dbReference type="EMBL" id="JALAZD010000001">
    <property type="protein sequence ID" value="MCI0127183.1"/>
    <property type="molecule type" value="Genomic_DNA"/>
</dbReference>
<evidence type="ECO:0000259" key="9">
    <source>
        <dbReference type="Pfam" id="PF00155"/>
    </source>
</evidence>
<dbReference type="PANTHER" id="PTHR46383:SF1">
    <property type="entry name" value="ASPARTATE AMINOTRANSFERASE"/>
    <property type="match status" value="1"/>
</dbReference>
<dbReference type="InterPro" id="IPR015422">
    <property type="entry name" value="PyrdxlP-dep_Trfase_small"/>
</dbReference>
<dbReference type="InterPro" id="IPR050596">
    <property type="entry name" value="AspAT/PAT-like"/>
</dbReference>
<evidence type="ECO:0000256" key="2">
    <source>
        <dbReference type="ARBA" id="ARBA00007441"/>
    </source>
</evidence>
<keyword evidence="6" id="KW-0808">Transferase</keyword>
<dbReference type="GO" id="GO:0004069">
    <property type="term" value="F:L-aspartate:2-oxoglutarate aminotransferase activity"/>
    <property type="evidence" value="ECO:0007669"/>
    <property type="project" value="UniProtKB-EC"/>
</dbReference>
<dbReference type="SUPFAM" id="SSF53383">
    <property type="entry name" value="PLP-dependent transferases"/>
    <property type="match status" value="1"/>
</dbReference>
<evidence type="ECO:0000313" key="11">
    <source>
        <dbReference type="Proteomes" id="UP001156140"/>
    </source>
</evidence>
<comment type="catalytic activity">
    <reaction evidence="8">
        <text>L-aspartate + 2-oxoglutarate = oxaloacetate + L-glutamate</text>
        <dbReference type="Rhea" id="RHEA:21824"/>
        <dbReference type="ChEBI" id="CHEBI:16452"/>
        <dbReference type="ChEBI" id="CHEBI:16810"/>
        <dbReference type="ChEBI" id="CHEBI:29985"/>
        <dbReference type="ChEBI" id="CHEBI:29991"/>
        <dbReference type="EC" id="2.6.1.1"/>
    </reaction>
</comment>
<comment type="similarity">
    <text evidence="2">Belongs to the class-I pyridoxal-phosphate-dependent aminotransferase family.</text>
</comment>
<dbReference type="Gene3D" id="3.90.1150.10">
    <property type="entry name" value="Aspartate Aminotransferase, domain 1"/>
    <property type="match status" value="1"/>
</dbReference>
<comment type="caution">
    <text evidence="10">The sequence shown here is derived from an EMBL/GenBank/DDBJ whole genome shotgun (WGS) entry which is preliminary data.</text>
</comment>
<evidence type="ECO:0000256" key="5">
    <source>
        <dbReference type="ARBA" id="ARBA00022576"/>
    </source>
</evidence>
<dbReference type="RefSeq" id="WP_281735785.1">
    <property type="nucleotide sequence ID" value="NZ_JAKETQ010000001.1"/>
</dbReference>
<dbReference type="InterPro" id="IPR015421">
    <property type="entry name" value="PyrdxlP-dep_Trfase_major"/>
</dbReference>
<evidence type="ECO:0000313" key="10">
    <source>
        <dbReference type="EMBL" id="MCI0127183.1"/>
    </source>
</evidence>
<keyword evidence="5 10" id="KW-0032">Aminotransferase</keyword>
<dbReference type="InterPro" id="IPR004839">
    <property type="entry name" value="Aminotransferase_I/II_large"/>
</dbReference>
<dbReference type="Gene3D" id="3.40.640.10">
    <property type="entry name" value="Type I PLP-dependent aspartate aminotransferase-like (Major domain)"/>
    <property type="match status" value="1"/>
</dbReference>
<accession>A0AA41UB66</accession>
<keyword evidence="7" id="KW-0663">Pyridoxal phosphate</keyword>
<dbReference type="FunFam" id="3.40.640.10:FF:000033">
    <property type="entry name" value="Aspartate aminotransferase"/>
    <property type="match status" value="1"/>
</dbReference>
<dbReference type="Pfam" id="PF00155">
    <property type="entry name" value="Aminotran_1_2"/>
    <property type="match status" value="1"/>
</dbReference>
<organism evidence="10 11">
    <name type="scientific">Paradevosia shaoguanensis</name>
    <dbReference type="NCBI Taxonomy" id="1335043"/>
    <lineage>
        <taxon>Bacteria</taxon>
        <taxon>Pseudomonadati</taxon>
        <taxon>Pseudomonadota</taxon>
        <taxon>Alphaproteobacteria</taxon>
        <taxon>Hyphomicrobiales</taxon>
        <taxon>Devosiaceae</taxon>
        <taxon>Paradevosia</taxon>
    </lineage>
</organism>
<dbReference type="CDD" id="cd00609">
    <property type="entry name" value="AAT_like"/>
    <property type="match status" value="1"/>
</dbReference>
<proteinExistence type="inferred from homology"/>
<name>A0AA41UB66_9HYPH</name>
<dbReference type="EC" id="2.6.1.1" evidence="4"/>
<keyword evidence="11" id="KW-1185">Reference proteome</keyword>
<dbReference type="GO" id="GO:0030170">
    <property type="term" value="F:pyridoxal phosphate binding"/>
    <property type="evidence" value="ECO:0007669"/>
    <property type="project" value="InterPro"/>
</dbReference>
<protein>
    <recommendedName>
        <fullName evidence="4">aspartate transaminase</fullName>
        <ecNumber evidence="4">2.6.1.1</ecNumber>
    </recommendedName>
</protein>
<dbReference type="PANTHER" id="PTHR46383">
    <property type="entry name" value="ASPARTATE AMINOTRANSFERASE"/>
    <property type="match status" value="1"/>
</dbReference>
<evidence type="ECO:0000256" key="3">
    <source>
        <dbReference type="ARBA" id="ARBA00011738"/>
    </source>
</evidence>
<dbReference type="AlphaFoldDB" id="A0AA41UB66"/>
<evidence type="ECO:0000256" key="1">
    <source>
        <dbReference type="ARBA" id="ARBA00001933"/>
    </source>
</evidence>
<reference evidence="10" key="1">
    <citation type="submission" date="2022-03" db="EMBL/GenBank/DDBJ databases">
        <title>The complete genome sequence of a Methyloterrigena soli.</title>
        <authorList>
            <person name="Zi Z."/>
        </authorList>
    </citation>
    <scope>NUCLEOTIDE SEQUENCE</scope>
    <source>
        <strain evidence="10">M48</strain>
    </source>
</reference>
<evidence type="ECO:0000256" key="4">
    <source>
        <dbReference type="ARBA" id="ARBA00012753"/>
    </source>
</evidence>
<gene>
    <name evidence="10" type="ORF">ML536_10140</name>
</gene>
<evidence type="ECO:0000256" key="8">
    <source>
        <dbReference type="ARBA" id="ARBA00049185"/>
    </source>
</evidence>
<dbReference type="Proteomes" id="UP001156140">
    <property type="component" value="Unassembled WGS sequence"/>
</dbReference>
<dbReference type="GO" id="GO:0006520">
    <property type="term" value="P:amino acid metabolic process"/>
    <property type="evidence" value="ECO:0007669"/>
    <property type="project" value="InterPro"/>
</dbReference>
<comment type="cofactor">
    <cofactor evidence="1">
        <name>pyridoxal 5'-phosphate</name>
        <dbReference type="ChEBI" id="CHEBI:597326"/>
    </cofactor>
</comment>
<evidence type="ECO:0000256" key="6">
    <source>
        <dbReference type="ARBA" id="ARBA00022679"/>
    </source>
</evidence>
<comment type="subunit">
    <text evidence="3">Homodimer.</text>
</comment>